<sequence>MAVALAVPESSLVVRTESKTCNKKRSPLEKRHEDDTCPCTVANAVFQNIIQGIVVFAQDECGFTQAIGLFSSGFKPDNQYCAFITDDCGRILHNITDDLALKFNKDGGTEPFASKLHGVNLNCDKNGILLASTPKPADDNTTHSKRTEDDYYYKDPCASSYRKRAEGSQMRFYENGNNYDQANI</sequence>
<organism evidence="1 2">
    <name type="scientific">Racocetra persica</name>
    <dbReference type="NCBI Taxonomy" id="160502"/>
    <lineage>
        <taxon>Eukaryota</taxon>
        <taxon>Fungi</taxon>
        <taxon>Fungi incertae sedis</taxon>
        <taxon>Mucoromycota</taxon>
        <taxon>Glomeromycotina</taxon>
        <taxon>Glomeromycetes</taxon>
        <taxon>Diversisporales</taxon>
        <taxon>Gigasporaceae</taxon>
        <taxon>Racocetra</taxon>
    </lineage>
</organism>
<dbReference type="EMBL" id="CAJVQC010015781">
    <property type="protein sequence ID" value="CAG8670375.1"/>
    <property type="molecule type" value="Genomic_DNA"/>
</dbReference>
<gene>
    <name evidence="1" type="ORF">RPERSI_LOCUS8650</name>
</gene>
<protein>
    <submittedName>
        <fullName evidence="1">14612_t:CDS:1</fullName>
    </submittedName>
</protein>
<evidence type="ECO:0000313" key="1">
    <source>
        <dbReference type="EMBL" id="CAG8670375.1"/>
    </source>
</evidence>
<comment type="caution">
    <text evidence="1">The sequence shown here is derived from an EMBL/GenBank/DDBJ whole genome shotgun (WGS) entry which is preliminary data.</text>
</comment>
<reference evidence="1" key="1">
    <citation type="submission" date="2021-06" db="EMBL/GenBank/DDBJ databases">
        <authorList>
            <person name="Kallberg Y."/>
            <person name="Tangrot J."/>
            <person name="Rosling A."/>
        </authorList>
    </citation>
    <scope>NUCLEOTIDE SEQUENCE</scope>
    <source>
        <strain evidence="1">MA461A</strain>
    </source>
</reference>
<name>A0ACA9NT70_9GLOM</name>
<evidence type="ECO:0000313" key="2">
    <source>
        <dbReference type="Proteomes" id="UP000789920"/>
    </source>
</evidence>
<keyword evidence="2" id="KW-1185">Reference proteome</keyword>
<feature type="non-terminal residue" evidence="1">
    <location>
        <position position="184"/>
    </location>
</feature>
<accession>A0ACA9NT70</accession>
<dbReference type="Proteomes" id="UP000789920">
    <property type="component" value="Unassembled WGS sequence"/>
</dbReference>
<proteinExistence type="predicted"/>